<keyword evidence="2" id="KW-0732">Signal</keyword>
<organism evidence="3 4">
    <name type="scientific">Phytophthora fragariae</name>
    <dbReference type="NCBI Taxonomy" id="53985"/>
    <lineage>
        <taxon>Eukaryota</taxon>
        <taxon>Sar</taxon>
        <taxon>Stramenopiles</taxon>
        <taxon>Oomycota</taxon>
        <taxon>Peronosporomycetes</taxon>
        <taxon>Peronosporales</taxon>
        <taxon>Peronosporaceae</taxon>
        <taxon>Phytophthora</taxon>
    </lineage>
</organism>
<feature type="chain" id="PRO_5026323194" description="Secreted protein" evidence="2">
    <location>
        <begin position="18"/>
        <end position="73"/>
    </location>
</feature>
<protein>
    <recommendedName>
        <fullName evidence="5">Secreted protein</fullName>
    </recommendedName>
</protein>
<evidence type="ECO:0000256" key="1">
    <source>
        <dbReference type="SAM" id="MobiDB-lite"/>
    </source>
</evidence>
<dbReference type="Proteomes" id="UP000486351">
    <property type="component" value="Unassembled WGS sequence"/>
</dbReference>
<evidence type="ECO:0000313" key="4">
    <source>
        <dbReference type="Proteomes" id="UP000486351"/>
    </source>
</evidence>
<feature type="signal peptide" evidence="2">
    <location>
        <begin position="1"/>
        <end position="17"/>
    </location>
</feature>
<evidence type="ECO:0000256" key="2">
    <source>
        <dbReference type="SAM" id="SignalP"/>
    </source>
</evidence>
<dbReference type="AlphaFoldDB" id="A0A6G0Q2E5"/>
<dbReference type="EMBL" id="QXFY01007221">
    <property type="protein sequence ID" value="KAE9266621.1"/>
    <property type="molecule type" value="Genomic_DNA"/>
</dbReference>
<gene>
    <name evidence="3" type="ORF">PF008_g31566</name>
</gene>
<feature type="region of interest" description="Disordered" evidence="1">
    <location>
        <begin position="26"/>
        <end position="49"/>
    </location>
</feature>
<feature type="compositionally biased region" description="Polar residues" evidence="1">
    <location>
        <begin position="32"/>
        <end position="49"/>
    </location>
</feature>
<sequence length="73" mass="8274">MWFTALWRLYDAVSTWAGFPTIDSKGSHSKFSRTASTPAKTGTAPQNSHRQAFHIHSTNKGRRLRRCAALSRR</sequence>
<name>A0A6G0Q2E5_9STRA</name>
<comment type="caution">
    <text evidence="3">The sequence shown here is derived from an EMBL/GenBank/DDBJ whole genome shotgun (WGS) entry which is preliminary data.</text>
</comment>
<evidence type="ECO:0008006" key="5">
    <source>
        <dbReference type="Google" id="ProtNLM"/>
    </source>
</evidence>
<evidence type="ECO:0000313" key="3">
    <source>
        <dbReference type="EMBL" id="KAE9266621.1"/>
    </source>
</evidence>
<reference evidence="3 4" key="1">
    <citation type="submission" date="2018-09" db="EMBL/GenBank/DDBJ databases">
        <title>Genomic investigation of the strawberry pathogen Phytophthora fragariae indicates pathogenicity is determined by transcriptional variation in three key races.</title>
        <authorList>
            <person name="Adams T.M."/>
            <person name="Armitage A.D."/>
            <person name="Sobczyk M.K."/>
            <person name="Bates H.J."/>
            <person name="Dunwell J.M."/>
            <person name="Nellist C.F."/>
            <person name="Harrison R.J."/>
        </authorList>
    </citation>
    <scope>NUCLEOTIDE SEQUENCE [LARGE SCALE GENOMIC DNA]</scope>
    <source>
        <strain evidence="3 4">NOV-77</strain>
    </source>
</reference>
<proteinExistence type="predicted"/>
<accession>A0A6G0Q2E5</accession>